<reference evidence="4" key="1">
    <citation type="submission" date="2011-05" db="EMBL/GenBank/DDBJ databases">
        <authorList>
            <person name="Richards S.R."/>
            <person name="Qu J."/>
            <person name="Jiang H."/>
            <person name="Jhangiani S.N."/>
            <person name="Agravi P."/>
            <person name="Goodspeed R."/>
            <person name="Gross S."/>
            <person name="Mandapat C."/>
            <person name="Jackson L."/>
            <person name="Mathew T."/>
            <person name="Pu L."/>
            <person name="Thornton R."/>
            <person name="Saada N."/>
            <person name="Wilczek-Boney K.B."/>
            <person name="Lee S."/>
            <person name="Kovar C."/>
            <person name="Wu Y."/>
            <person name="Scherer S.E."/>
            <person name="Worley K.C."/>
            <person name="Muzny D.M."/>
            <person name="Gibbs R."/>
        </authorList>
    </citation>
    <scope>NUCLEOTIDE SEQUENCE</scope>
    <source>
        <strain evidence="4">Brora</strain>
    </source>
</reference>
<dbReference type="EMBL" id="JH431789">
    <property type="status" value="NOT_ANNOTATED_CDS"/>
    <property type="molecule type" value="Genomic_DNA"/>
</dbReference>
<keyword evidence="1" id="KW-0472">Membrane</keyword>
<keyword evidence="4" id="KW-1185">Reference proteome</keyword>
<keyword evidence="1" id="KW-0812">Transmembrane</keyword>
<dbReference type="AlphaFoldDB" id="T1JJD9"/>
<dbReference type="InterPro" id="IPR013783">
    <property type="entry name" value="Ig-like_fold"/>
</dbReference>
<evidence type="ECO:0000313" key="4">
    <source>
        <dbReference type="Proteomes" id="UP000014500"/>
    </source>
</evidence>
<protein>
    <recommendedName>
        <fullName evidence="2">Fibronectin type-III domain-containing protein</fullName>
    </recommendedName>
</protein>
<proteinExistence type="predicted"/>
<dbReference type="Proteomes" id="UP000014500">
    <property type="component" value="Unassembled WGS sequence"/>
</dbReference>
<reference evidence="3" key="2">
    <citation type="submission" date="2015-02" db="UniProtKB">
        <authorList>
            <consortium name="EnsemblMetazoa"/>
        </authorList>
    </citation>
    <scope>IDENTIFICATION</scope>
</reference>
<sequence length="199" mass="22987">MNAIVDTLFVESCLVLVLMHVHLVALDTLTVQLYKVTDNGALIDWHLVPESKQKELDYCEYVYSTVADKEHQQISSDLIPDKNTIDLMHLEFNNTYYFHMVCYDKKNNSYTSNTINFTTGSEKDEPVNYFMTISQQFQPSNEESPYSVALDIDRTHSSNVILGAICGIVGFLIINVTVVLAVRRYSHWQIRRRRIIELE</sequence>
<feature type="domain" description="Fibronectin type-III" evidence="2">
    <location>
        <begin position="27"/>
        <end position="122"/>
    </location>
</feature>
<evidence type="ECO:0000313" key="3">
    <source>
        <dbReference type="EnsemblMetazoa" id="SMAR013969-PA"/>
    </source>
</evidence>
<accession>T1JJD9</accession>
<dbReference type="SUPFAM" id="SSF49265">
    <property type="entry name" value="Fibronectin type III"/>
    <property type="match status" value="1"/>
</dbReference>
<dbReference type="PROSITE" id="PS50853">
    <property type="entry name" value="FN3"/>
    <property type="match status" value="1"/>
</dbReference>
<name>T1JJD9_STRMM</name>
<evidence type="ECO:0000259" key="2">
    <source>
        <dbReference type="PROSITE" id="PS50853"/>
    </source>
</evidence>
<dbReference type="CDD" id="cd00063">
    <property type="entry name" value="FN3"/>
    <property type="match status" value="1"/>
</dbReference>
<dbReference type="HOGENOM" id="CLU_1373806_0_0_1"/>
<dbReference type="EnsemblMetazoa" id="SMAR013969-RA">
    <property type="protein sequence ID" value="SMAR013969-PA"/>
    <property type="gene ID" value="SMAR013969"/>
</dbReference>
<feature type="transmembrane region" description="Helical" evidence="1">
    <location>
        <begin position="160"/>
        <end position="182"/>
    </location>
</feature>
<organism evidence="3 4">
    <name type="scientific">Strigamia maritima</name>
    <name type="common">European centipede</name>
    <name type="synonym">Geophilus maritimus</name>
    <dbReference type="NCBI Taxonomy" id="126957"/>
    <lineage>
        <taxon>Eukaryota</taxon>
        <taxon>Metazoa</taxon>
        <taxon>Ecdysozoa</taxon>
        <taxon>Arthropoda</taxon>
        <taxon>Myriapoda</taxon>
        <taxon>Chilopoda</taxon>
        <taxon>Pleurostigmophora</taxon>
        <taxon>Geophilomorpha</taxon>
        <taxon>Linotaeniidae</taxon>
        <taxon>Strigamia</taxon>
    </lineage>
</organism>
<keyword evidence="1" id="KW-1133">Transmembrane helix</keyword>
<dbReference type="InterPro" id="IPR003961">
    <property type="entry name" value="FN3_dom"/>
</dbReference>
<evidence type="ECO:0000256" key="1">
    <source>
        <dbReference type="SAM" id="Phobius"/>
    </source>
</evidence>
<dbReference type="InterPro" id="IPR036116">
    <property type="entry name" value="FN3_sf"/>
</dbReference>
<dbReference type="Gene3D" id="2.60.40.10">
    <property type="entry name" value="Immunoglobulins"/>
    <property type="match status" value="1"/>
</dbReference>
<dbReference type="OMA" id="YAEIAWR"/>